<name>A0A1R3H3D9_COCAP</name>
<dbReference type="OrthoDB" id="660486at2759"/>
<keyword evidence="3" id="KW-0341">Growth regulation</keyword>
<evidence type="ECO:0000313" key="5">
    <source>
        <dbReference type="Proteomes" id="UP000188268"/>
    </source>
</evidence>
<dbReference type="Gramene" id="OMO64863">
    <property type="protein sequence ID" value="OMO64863"/>
    <property type="gene ID" value="CCACVL1_21604"/>
</dbReference>
<dbReference type="OMA" id="VLMEMDD"/>
<evidence type="ECO:0000256" key="1">
    <source>
        <dbReference type="ARBA" id="ARBA00006974"/>
    </source>
</evidence>
<dbReference type="InterPro" id="IPR003676">
    <property type="entry name" value="SAUR_fam"/>
</dbReference>
<evidence type="ECO:0000313" key="4">
    <source>
        <dbReference type="EMBL" id="OMO64863.1"/>
    </source>
</evidence>
<dbReference type="PANTHER" id="PTHR31374:SF118">
    <property type="entry name" value="OS01G0924966 PROTEIN"/>
    <property type="match status" value="1"/>
</dbReference>
<comment type="similarity">
    <text evidence="1">Belongs to the ARG7 family.</text>
</comment>
<organism evidence="4 5">
    <name type="scientific">Corchorus capsularis</name>
    <name type="common">Jute</name>
    <dbReference type="NCBI Taxonomy" id="210143"/>
    <lineage>
        <taxon>Eukaryota</taxon>
        <taxon>Viridiplantae</taxon>
        <taxon>Streptophyta</taxon>
        <taxon>Embryophyta</taxon>
        <taxon>Tracheophyta</taxon>
        <taxon>Spermatophyta</taxon>
        <taxon>Magnoliopsida</taxon>
        <taxon>eudicotyledons</taxon>
        <taxon>Gunneridae</taxon>
        <taxon>Pentapetalae</taxon>
        <taxon>rosids</taxon>
        <taxon>malvids</taxon>
        <taxon>Malvales</taxon>
        <taxon>Malvaceae</taxon>
        <taxon>Grewioideae</taxon>
        <taxon>Apeibeae</taxon>
        <taxon>Corchorus</taxon>
    </lineage>
</organism>
<evidence type="ECO:0000256" key="3">
    <source>
        <dbReference type="ARBA" id="ARBA00022604"/>
    </source>
</evidence>
<dbReference type="Pfam" id="PF02519">
    <property type="entry name" value="Auxin_inducible"/>
    <property type="match status" value="1"/>
</dbReference>
<reference evidence="4 5" key="1">
    <citation type="submission" date="2013-09" db="EMBL/GenBank/DDBJ databases">
        <title>Corchorus capsularis genome sequencing.</title>
        <authorList>
            <person name="Alam M."/>
            <person name="Haque M.S."/>
            <person name="Islam M.S."/>
            <person name="Emdad E.M."/>
            <person name="Islam M.M."/>
            <person name="Ahmed B."/>
            <person name="Halim A."/>
            <person name="Hossen Q.M.M."/>
            <person name="Hossain M.Z."/>
            <person name="Ahmed R."/>
            <person name="Khan M.M."/>
            <person name="Islam R."/>
            <person name="Rashid M.M."/>
            <person name="Khan S.A."/>
            <person name="Rahman M.S."/>
            <person name="Alam M."/>
        </authorList>
    </citation>
    <scope>NUCLEOTIDE SEQUENCE [LARGE SCALE GENOMIC DNA]</scope>
    <source>
        <strain evidence="5">cv. CVL-1</strain>
        <tissue evidence="4">Whole seedling</tissue>
    </source>
</reference>
<dbReference type="STRING" id="210143.A0A1R3H3D9"/>
<keyword evidence="5" id="KW-1185">Reference proteome</keyword>
<dbReference type="Proteomes" id="UP000188268">
    <property type="component" value="Unassembled WGS sequence"/>
</dbReference>
<keyword evidence="2" id="KW-0217">Developmental protein</keyword>
<sequence length="174" mass="19705">MDKEKGKKGSLIIKTWERCKSIGRGRRVSISPGGSGRDAVYKKSRSWASMEVSLKEEKRSKKSRWVAPEGCFTVYIGPEKQRFVVKTKYANHPLFKILLEEAESEYGFNSEGPLVLPCNVDLFCKMLLAMDDGDGHNSKKIFRQGCNFARGYGSYRLLTPPPMIAINQFSVIWS</sequence>
<gene>
    <name evidence="4" type="ORF">CCACVL1_21604</name>
</gene>
<proteinExistence type="inferred from homology"/>
<comment type="caution">
    <text evidence="4">The sequence shown here is derived from an EMBL/GenBank/DDBJ whole genome shotgun (WGS) entry which is preliminary data.</text>
</comment>
<dbReference type="EMBL" id="AWWV01012706">
    <property type="protein sequence ID" value="OMO64863.1"/>
    <property type="molecule type" value="Genomic_DNA"/>
</dbReference>
<accession>A0A1R3H3D9</accession>
<dbReference type="GO" id="GO:0009733">
    <property type="term" value="P:response to auxin"/>
    <property type="evidence" value="ECO:0007669"/>
    <property type="project" value="InterPro"/>
</dbReference>
<evidence type="ECO:0000256" key="2">
    <source>
        <dbReference type="ARBA" id="ARBA00022473"/>
    </source>
</evidence>
<dbReference type="AlphaFoldDB" id="A0A1R3H3D9"/>
<dbReference type="PANTHER" id="PTHR31374">
    <property type="entry name" value="AUXIN-INDUCED PROTEIN-LIKE-RELATED"/>
    <property type="match status" value="1"/>
</dbReference>
<protein>
    <submittedName>
        <fullName evidence="4">Auxin responsive SAUR protein</fullName>
    </submittedName>
</protein>